<name>K4LQH1_THEPS</name>
<dbReference type="SUPFAM" id="SSF48024">
    <property type="entry name" value="N-terminal domain of DnaB helicase"/>
    <property type="match status" value="1"/>
</dbReference>
<dbReference type="NCBIfam" id="NF004384">
    <property type="entry name" value="PRK05748.1"/>
    <property type="match status" value="1"/>
</dbReference>
<dbReference type="GO" id="GO:0005524">
    <property type="term" value="F:ATP binding"/>
    <property type="evidence" value="ECO:0007669"/>
    <property type="project" value="UniProtKB-UniRule"/>
</dbReference>
<keyword evidence="6 12" id="KW-0347">Helicase</keyword>
<dbReference type="SUPFAM" id="SSF52540">
    <property type="entry name" value="P-loop containing nucleoside triphosphate hydrolases"/>
    <property type="match status" value="1"/>
</dbReference>
<keyword evidence="5 12" id="KW-0378">Hydrolase</keyword>
<dbReference type="GO" id="GO:1990077">
    <property type="term" value="C:primosome complex"/>
    <property type="evidence" value="ECO:0007669"/>
    <property type="project" value="UniProtKB-UniRule"/>
</dbReference>
<dbReference type="CDD" id="cd00984">
    <property type="entry name" value="DnaB_C"/>
    <property type="match status" value="1"/>
</dbReference>
<evidence type="ECO:0000256" key="9">
    <source>
        <dbReference type="ARBA" id="ARBA00023235"/>
    </source>
</evidence>
<dbReference type="GO" id="GO:0003677">
    <property type="term" value="F:DNA binding"/>
    <property type="evidence" value="ECO:0007669"/>
    <property type="project" value="UniProtKB-UniRule"/>
</dbReference>
<dbReference type="Gene3D" id="1.10.860.10">
    <property type="entry name" value="DNAb Helicase, Chain A"/>
    <property type="match status" value="1"/>
</dbReference>
<comment type="similarity">
    <text evidence="1 12">Belongs to the helicase family. DnaB subfamily.</text>
</comment>
<evidence type="ECO:0000256" key="1">
    <source>
        <dbReference type="ARBA" id="ARBA00008428"/>
    </source>
</evidence>
<keyword evidence="8 12" id="KW-0238">DNA-binding</keyword>
<dbReference type="InterPro" id="IPR007693">
    <property type="entry name" value="DNA_helicase_DnaB-like_N"/>
</dbReference>
<evidence type="ECO:0000256" key="6">
    <source>
        <dbReference type="ARBA" id="ARBA00022806"/>
    </source>
</evidence>
<feature type="domain" description="SF4 helicase" evidence="13">
    <location>
        <begin position="177"/>
        <end position="443"/>
    </location>
</feature>
<reference evidence="14 15" key="1">
    <citation type="journal article" date="2012" name="BMC Genomics">
        <title>Genome-guided analysis of physiological and morphological traits of the fermentative acetate oxidizer Thermacetogenium phaeum.</title>
        <authorList>
            <person name="Oehler D."/>
            <person name="Poehlein A."/>
            <person name="Leimbach A."/>
            <person name="Muller N."/>
            <person name="Daniel R."/>
            <person name="Gottschalk G."/>
            <person name="Schink B."/>
        </authorList>
    </citation>
    <scope>NUCLEOTIDE SEQUENCE [LARGE SCALE GENOMIC DNA]</scope>
    <source>
        <strain evidence="15">ATCC BAA-254 / DSM 26808 / PB</strain>
    </source>
</reference>
<dbReference type="Pfam" id="PF00772">
    <property type="entry name" value="DnaB"/>
    <property type="match status" value="1"/>
</dbReference>
<keyword evidence="3 12" id="KW-0235">DNA replication</keyword>
<keyword evidence="9" id="KW-0413">Isomerase</keyword>
<evidence type="ECO:0000259" key="13">
    <source>
        <dbReference type="PROSITE" id="PS51199"/>
    </source>
</evidence>
<dbReference type="STRING" id="1089553.Tph_c00800"/>
<dbReference type="PROSITE" id="PS51199">
    <property type="entry name" value="SF4_HELICASE"/>
    <property type="match status" value="1"/>
</dbReference>
<dbReference type="GO" id="GO:0043139">
    <property type="term" value="F:5'-3' DNA helicase activity"/>
    <property type="evidence" value="ECO:0007669"/>
    <property type="project" value="UniProtKB-EC"/>
</dbReference>
<dbReference type="Pfam" id="PF03796">
    <property type="entry name" value="DnaB_C"/>
    <property type="match status" value="1"/>
</dbReference>
<sequence length="460" mass="51010">MELLNRIPPHNLEAEQAVLGALLIAPESLATVAEILRPEDFYGEGHRAIYLTLKEMAEAGRPIDLLTVTEELQGKGLLEQVGGATYLATLAGAVPTAVHVEYYAGIVAEKGLLRSIIEACTRIASQGYEEGAESESLLDEAERMLLSLGERRQSRSYRSIRELLVETLEKIEQLYQRKGSVTGLPTGFTELDRITSGLQPSDLILLAARPSMGKTSLGLNIAQNVAVKSGVPVGIFSLEMSGDQVVQRLLCSEALVDQQRLRTGFLQEDDWPRLLKAATRLAEAPIFIDDTPAITLLELRSKARRLKLEHGIGLLVVDYLQLIQSGRRMENRVQEISEISRQLKSLARELDVPVLALSQLSRAVEQRGGDRRPLLSDLRESGSLEQDSDVVMFIYRDDYYNEDSEEKGVADIIIAKQRNGPVGTVKLAFLKEFTKFVNLEREEPPAFGGERDYGIEPEED</sequence>
<gene>
    <name evidence="14" type="primary">dnaC</name>
    <name evidence="14" type="ordered locus">Tph_c00800</name>
</gene>
<dbReference type="GO" id="GO:0042802">
    <property type="term" value="F:identical protein binding"/>
    <property type="evidence" value="ECO:0007669"/>
    <property type="project" value="UniProtKB-ARBA"/>
</dbReference>
<dbReference type="Proteomes" id="UP000000467">
    <property type="component" value="Chromosome"/>
</dbReference>
<dbReference type="Gene3D" id="3.40.50.300">
    <property type="entry name" value="P-loop containing nucleotide triphosphate hydrolases"/>
    <property type="match status" value="1"/>
</dbReference>
<dbReference type="InterPro" id="IPR007692">
    <property type="entry name" value="DNA_helicase_DnaB"/>
</dbReference>
<accession>K4LQH1</accession>
<dbReference type="FunFam" id="1.10.860.10:FF:000001">
    <property type="entry name" value="Replicative DNA helicase"/>
    <property type="match status" value="1"/>
</dbReference>
<dbReference type="InterPro" id="IPR007694">
    <property type="entry name" value="DNA_helicase_DnaB-like_C"/>
</dbReference>
<dbReference type="GO" id="GO:0005829">
    <property type="term" value="C:cytosol"/>
    <property type="evidence" value="ECO:0007669"/>
    <property type="project" value="TreeGrafter"/>
</dbReference>
<evidence type="ECO:0000256" key="12">
    <source>
        <dbReference type="RuleBase" id="RU362085"/>
    </source>
</evidence>
<dbReference type="EMBL" id="CP003732">
    <property type="protein sequence ID" value="AFV10329.1"/>
    <property type="molecule type" value="Genomic_DNA"/>
</dbReference>
<evidence type="ECO:0000256" key="8">
    <source>
        <dbReference type="ARBA" id="ARBA00023125"/>
    </source>
</evidence>
<evidence type="ECO:0000313" key="15">
    <source>
        <dbReference type="Proteomes" id="UP000000467"/>
    </source>
</evidence>
<comment type="catalytic activity">
    <reaction evidence="10 12">
        <text>ATP + H2O = ADP + phosphate + H(+)</text>
        <dbReference type="Rhea" id="RHEA:13065"/>
        <dbReference type="ChEBI" id="CHEBI:15377"/>
        <dbReference type="ChEBI" id="CHEBI:15378"/>
        <dbReference type="ChEBI" id="CHEBI:30616"/>
        <dbReference type="ChEBI" id="CHEBI:43474"/>
        <dbReference type="ChEBI" id="CHEBI:456216"/>
        <dbReference type="EC" id="5.6.2.3"/>
    </reaction>
</comment>
<evidence type="ECO:0000313" key="14">
    <source>
        <dbReference type="EMBL" id="AFV10329.1"/>
    </source>
</evidence>
<dbReference type="PANTHER" id="PTHR30153">
    <property type="entry name" value="REPLICATIVE DNA HELICASE DNAB"/>
    <property type="match status" value="1"/>
</dbReference>
<dbReference type="InterPro" id="IPR036185">
    <property type="entry name" value="DNA_heli_DnaB-like_N_sf"/>
</dbReference>
<dbReference type="GO" id="GO:0016887">
    <property type="term" value="F:ATP hydrolysis activity"/>
    <property type="evidence" value="ECO:0007669"/>
    <property type="project" value="RHEA"/>
</dbReference>
<evidence type="ECO:0000256" key="10">
    <source>
        <dbReference type="ARBA" id="ARBA00048954"/>
    </source>
</evidence>
<evidence type="ECO:0000256" key="3">
    <source>
        <dbReference type="ARBA" id="ARBA00022705"/>
    </source>
</evidence>
<keyword evidence="4 12" id="KW-0547">Nucleotide-binding</keyword>
<comment type="function">
    <text evidence="12">The main replicative DNA helicase, it participates in initiation and elongation during chromosome replication. Travels ahead of the DNA replisome, separating dsDNA into templates for DNA synthesis. A processive ATP-dependent 5'-3' DNA helicase it has DNA-dependent ATPase activity.</text>
</comment>
<proteinExistence type="inferred from homology"/>
<dbReference type="InterPro" id="IPR016136">
    <property type="entry name" value="DNA_helicase_N/primase_C"/>
</dbReference>
<dbReference type="NCBIfam" id="TIGR00665">
    <property type="entry name" value="DnaB"/>
    <property type="match status" value="1"/>
</dbReference>
<keyword evidence="7 12" id="KW-0067">ATP-binding</keyword>
<dbReference type="PANTHER" id="PTHR30153:SF2">
    <property type="entry name" value="REPLICATIVE DNA HELICASE"/>
    <property type="match status" value="1"/>
</dbReference>
<dbReference type="eggNOG" id="COG0305">
    <property type="taxonomic scope" value="Bacteria"/>
</dbReference>
<dbReference type="HOGENOM" id="CLU_005373_0_0_9"/>
<protein>
    <recommendedName>
        <fullName evidence="11 12">Replicative DNA helicase</fullName>
        <ecNumber evidence="11 12">5.6.2.3</ecNumber>
    </recommendedName>
</protein>
<evidence type="ECO:0000256" key="2">
    <source>
        <dbReference type="ARBA" id="ARBA00022515"/>
    </source>
</evidence>
<dbReference type="KEGG" id="tpz:Tph_c00800"/>
<dbReference type="GO" id="GO:0006269">
    <property type="term" value="P:DNA replication, synthesis of primer"/>
    <property type="evidence" value="ECO:0007669"/>
    <property type="project" value="UniProtKB-UniRule"/>
</dbReference>
<organism evidence="14 15">
    <name type="scientific">Thermacetogenium phaeum (strain ATCC BAA-254 / DSM 26808 / PB)</name>
    <dbReference type="NCBI Taxonomy" id="1089553"/>
    <lineage>
        <taxon>Bacteria</taxon>
        <taxon>Bacillati</taxon>
        <taxon>Bacillota</taxon>
        <taxon>Clostridia</taxon>
        <taxon>Thermoanaerobacterales</taxon>
        <taxon>Thermoanaerobacteraceae</taxon>
        <taxon>Thermacetogenium</taxon>
    </lineage>
</organism>
<dbReference type="FunFam" id="3.40.50.300:FF:000076">
    <property type="entry name" value="Replicative DNA helicase"/>
    <property type="match status" value="1"/>
</dbReference>
<evidence type="ECO:0000256" key="5">
    <source>
        <dbReference type="ARBA" id="ARBA00022801"/>
    </source>
</evidence>
<keyword evidence="15" id="KW-1185">Reference proteome</keyword>
<dbReference type="OrthoDB" id="9773982at2"/>
<dbReference type="AlphaFoldDB" id="K4LQH1"/>
<evidence type="ECO:0000256" key="4">
    <source>
        <dbReference type="ARBA" id="ARBA00022741"/>
    </source>
</evidence>
<dbReference type="RefSeq" id="WP_015049249.1">
    <property type="nucleotide sequence ID" value="NC_018870.1"/>
</dbReference>
<keyword evidence="2 12" id="KW-0639">Primosome</keyword>
<dbReference type="InterPro" id="IPR027417">
    <property type="entry name" value="P-loop_NTPase"/>
</dbReference>
<evidence type="ECO:0000256" key="7">
    <source>
        <dbReference type="ARBA" id="ARBA00022840"/>
    </source>
</evidence>
<evidence type="ECO:0000256" key="11">
    <source>
        <dbReference type="NCBIfam" id="TIGR00665"/>
    </source>
</evidence>
<dbReference type="EC" id="5.6.2.3" evidence="11 12"/>